<dbReference type="Proteomes" id="UP000836597">
    <property type="component" value="Chromosome"/>
</dbReference>
<protein>
    <submittedName>
        <fullName evidence="1">Uncharacterized protein</fullName>
    </submittedName>
</protein>
<evidence type="ECO:0000313" key="3">
    <source>
        <dbReference type="Proteomes" id="UP001071230"/>
    </source>
</evidence>
<accession>A0A8S0Y4W2</accession>
<reference evidence="1" key="2">
    <citation type="submission" date="2020-01" db="EMBL/GenBank/DDBJ databases">
        <authorList>
            <person name="Hornung B."/>
        </authorList>
    </citation>
    <scope>NUCLEOTIDE SEQUENCE</scope>
    <source>
        <strain evidence="1">PacBioINE</strain>
    </source>
</reference>
<reference evidence="2" key="1">
    <citation type="submission" date="2014-11" db="EMBL/GenBank/DDBJ databases">
        <authorList>
            <person name="Hornung B.V."/>
        </authorList>
    </citation>
    <scope>NUCLEOTIDE SEQUENCE</scope>
    <source>
        <strain evidence="2">INE</strain>
    </source>
</reference>
<dbReference type="RefSeq" id="WP_306425098.1">
    <property type="nucleotide sequence ID" value="NZ_CDGJ01000139.1"/>
</dbReference>
<dbReference type="AlphaFoldDB" id="A0A8S0Y4W2"/>
<sequence>MTLIMSLLHMLKKISKMQDSITTGLLGGLLGTIFMDTSNLLIYKAGKTETLYGHIAGGLWVAPFRTKQKKNFVLGELTHFGIGEDV</sequence>
<dbReference type="EMBL" id="CDGJ01000139">
    <property type="protein sequence ID" value="CEJ09678.1"/>
    <property type="molecule type" value="Genomic_DNA"/>
</dbReference>
<evidence type="ECO:0000313" key="2">
    <source>
        <dbReference type="EMBL" id="CEJ09678.1"/>
    </source>
</evidence>
<proteinExistence type="predicted"/>
<gene>
    <name evidence="1" type="ORF">DEACI_4158</name>
    <name evidence="2" type="ORF">DEACI_4163</name>
</gene>
<dbReference type="KEGG" id="aacx:DEACI_4158"/>
<evidence type="ECO:0000313" key="1">
    <source>
        <dbReference type="EMBL" id="CAA7603335.1"/>
    </source>
</evidence>
<dbReference type="EMBL" id="LR746496">
    <property type="protein sequence ID" value="CAA7603335.1"/>
    <property type="molecule type" value="Genomic_DNA"/>
</dbReference>
<name>A0A8S0Y4W2_9FIRM</name>
<keyword evidence="3" id="KW-1185">Reference proteome</keyword>
<organism evidence="1">
    <name type="scientific">Acididesulfobacillus acetoxydans</name>
    <dbReference type="NCBI Taxonomy" id="1561005"/>
    <lineage>
        <taxon>Bacteria</taxon>
        <taxon>Bacillati</taxon>
        <taxon>Bacillota</taxon>
        <taxon>Clostridia</taxon>
        <taxon>Eubacteriales</taxon>
        <taxon>Peptococcaceae</taxon>
        <taxon>Acididesulfobacillus</taxon>
    </lineage>
</organism>
<dbReference type="Proteomes" id="UP001071230">
    <property type="component" value="Unassembled WGS sequence"/>
</dbReference>